<dbReference type="VEuPathDB" id="FungiDB:Z519_06204"/>
<evidence type="ECO:0000259" key="1">
    <source>
        <dbReference type="Pfam" id="PF06985"/>
    </source>
</evidence>
<dbReference type="HOGENOM" id="CLU_002639_2_12_1"/>
<gene>
    <name evidence="2" type="ORF">Z519_06204</name>
</gene>
<sequence length="634" mass="71633">MALCTTCNSFDLYRIFNSPDIRIAASAGCGLCTLLFDAFKRKESEAAQAAGDLPIILAGSRTIEDELDDPPEFSTHIEPKLRCFFMSPEQGLIRLCDLDISIDNAFGDVPTDLPFEPFSKLHCHSNDPGSVALASMWLSSCLENHDCPTPNLTGPSLSTRFLQVGNASRNPHLVEFPSGVSLQPWVALSYRWGKKEPLLKLKKETEGSLKADVDIGDLDATIRDAVTISRGLGIQYLWIDSLCIFQDQKSDCVDTNDVSGSFLSLRETQFVGISWKANPNQGASEEYRNPPQVYVSHARPDHHDPLIGPCVVQYERALKYVPLIEFGLNIADKPGGRPFWRFDLFTKFKLLPKFLKSPKCDSNYNRYRIWYNIVEDYSGRGVTCQRDRLVAISGIAKMYGMALDGDRYVAWSYSAANLVSPPTLRLMLLSWSWANAPPGYTIRNDWLNNSPRPLATLEDVSFSLMDLNNPFGGVLRAKLTIRGPVYRFSRLYHPPWRSPGSNLSAFERHLSHVVELDYGERANDFSREGRYAALLLMQAWPSFDNRLDALVLQNMPSYKDERSTVLKRPGLLKLSFYSIPTSPSLSEKLELQEKSLDYRLNPEGGFRRSKRIFCEEFFQEYSKSNWPCDSVTIV</sequence>
<dbReference type="EMBL" id="KN846987">
    <property type="protein sequence ID" value="KIW93599.1"/>
    <property type="molecule type" value="Genomic_DNA"/>
</dbReference>
<feature type="domain" description="Heterokaryon incompatibility" evidence="1">
    <location>
        <begin position="185"/>
        <end position="251"/>
    </location>
</feature>
<dbReference type="AlphaFoldDB" id="A0A0D2I9Y8"/>
<dbReference type="PANTHER" id="PTHR33112:SF16">
    <property type="entry name" value="HETEROKARYON INCOMPATIBILITY DOMAIN-CONTAINING PROTEIN"/>
    <property type="match status" value="1"/>
</dbReference>
<organism evidence="2 3">
    <name type="scientific">Cladophialophora bantiana (strain ATCC 10958 / CBS 173.52 / CDC B-1940 / NIH 8579)</name>
    <name type="common">Xylohypha bantiana</name>
    <dbReference type="NCBI Taxonomy" id="1442370"/>
    <lineage>
        <taxon>Eukaryota</taxon>
        <taxon>Fungi</taxon>
        <taxon>Dikarya</taxon>
        <taxon>Ascomycota</taxon>
        <taxon>Pezizomycotina</taxon>
        <taxon>Eurotiomycetes</taxon>
        <taxon>Chaetothyriomycetidae</taxon>
        <taxon>Chaetothyriales</taxon>
        <taxon>Herpotrichiellaceae</taxon>
        <taxon>Cladophialophora</taxon>
    </lineage>
</organism>
<reference evidence="2" key="1">
    <citation type="submission" date="2015-01" db="EMBL/GenBank/DDBJ databases">
        <title>The Genome Sequence of Cladophialophora bantiana CBS 173.52.</title>
        <authorList>
            <consortium name="The Broad Institute Genomics Platform"/>
            <person name="Cuomo C."/>
            <person name="de Hoog S."/>
            <person name="Gorbushina A."/>
            <person name="Stielow B."/>
            <person name="Teixiera M."/>
            <person name="Abouelleil A."/>
            <person name="Chapman S.B."/>
            <person name="Priest M."/>
            <person name="Young S.K."/>
            <person name="Wortman J."/>
            <person name="Nusbaum C."/>
            <person name="Birren B."/>
        </authorList>
    </citation>
    <scope>NUCLEOTIDE SEQUENCE [LARGE SCALE GENOMIC DNA]</scope>
    <source>
        <strain evidence="2">CBS 173.52</strain>
    </source>
</reference>
<proteinExistence type="predicted"/>
<name>A0A0D2I9Y8_CLAB1</name>
<dbReference type="PANTHER" id="PTHR33112">
    <property type="entry name" value="DOMAIN PROTEIN, PUTATIVE-RELATED"/>
    <property type="match status" value="1"/>
</dbReference>
<dbReference type="RefSeq" id="XP_016620268.1">
    <property type="nucleotide sequence ID" value="XM_016763944.1"/>
</dbReference>
<dbReference type="GeneID" id="27699132"/>
<protein>
    <recommendedName>
        <fullName evidence="1">Heterokaryon incompatibility domain-containing protein</fullName>
    </recommendedName>
</protein>
<dbReference type="InterPro" id="IPR010730">
    <property type="entry name" value="HET"/>
</dbReference>
<accession>A0A0D2I9Y8</accession>
<evidence type="ECO:0000313" key="3">
    <source>
        <dbReference type="Proteomes" id="UP000053789"/>
    </source>
</evidence>
<dbReference type="OrthoDB" id="4155840at2759"/>
<keyword evidence="3" id="KW-1185">Reference proteome</keyword>
<evidence type="ECO:0000313" key="2">
    <source>
        <dbReference type="EMBL" id="KIW93599.1"/>
    </source>
</evidence>
<dbReference type="Proteomes" id="UP000053789">
    <property type="component" value="Unassembled WGS sequence"/>
</dbReference>
<dbReference type="Pfam" id="PF06985">
    <property type="entry name" value="HET"/>
    <property type="match status" value="1"/>
</dbReference>